<dbReference type="InterPro" id="IPR016130">
    <property type="entry name" value="Tyr_Pase_AS"/>
</dbReference>
<dbReference type="PANTHER" id="PTHR23339">
    <property type="entry name" value="TYROSINE SPECIFIC PROTEIN PHOSPHATASE AND DUAL SPECIFICITY PROTEIN PHOSPHATASE"/>
    <property type="match status" value="1"/>
</dbReference>
<dbReference type="InterPro" id="IPR003595">
    <property type="entry name" value="Tyr_Pase_cat"/>
</dbReference>
<evidence type="ECO:0000256" key="1">
    <source>
        <dbReference type="ARBA" id="ARBA00004514"/>
    </source>
</evidence>
<dbReference type="InterPro" id="IPR029021">
    <property type="entry name" value="Prot-tyrosine_phosphatase-like"/>
</dbReference>
<dbReference type="STRING" id="414004.CENSYa_1297"/>
<dbReference type="EMBL" id="DP000238">
    <property type="protein sequence ID" value="ABK77920.1"/>
    <property type="molecule type" value="Genomic_DNA"/>
</dbReference>
<evidence type="ECO:0000256" key="3">
    <source>
        <dbReference type="ARBA" id="ARBA00022490"/>
    </source>
</evidence>
<dbReference type="InterPro" id="IPR050561">
    <property type="entry name" value="PTP"/>
</dbReference>
<evidence type="ECO:0000313" key="10">
    <source>
        <dbReference type="EMBL" id="ABK77920.1"/>
    </source>
</evidence>
<dbReference type="InterPro" id="IPR020422">
    <property type="entry name" value="TYR_PHOSPHATASE_DUAL_dom"/>
</dbReference>
<evidence type="ECO:0000259" key="9">
    <source>
        <dbReference type="PROSITE" id="PS50056"/>
    </source>
</evidence>
<feature type="domain" description="Tyrosine-protein phosphatase" evidence="8">
    <location>
        <begin position="21"/>
        <end position="166"/>
    </location>
</feature>
<dbReference type="PROSITE" id="PS50054">
    <property type="entry name" value="TYR_PHOSPHATASE_DUAL"/>
    <property type="match status" value="1"/>
</dbReference>
<sequence>MSKPGNAWRKIHGRVTGQPTNFSWVIEGSLAGSGMPTTAGEFGWLLSQGVKSVVTMTQEALPGEWTNRVEYCHVPTPDMGSPGMEGIESAVSFIRGQIAAGNAAVVHCAAGMGRTGTILACYLVKHEGHSADEAITRIKKDRPGSIQSDVQMEAVAMYEKYLARGD</sequence>
<evidence type="ECO:0000256" key="2">
    <source>
        <dbReference type="ARBA" id="ARBA00008601"/>
    </source>
</evidence>
<comment type="similarity">
    <text evidence="2">Belongs to the protein-tyrosine phosphatase family. Non-receptor class dual specificity subfamily.</text>
</comment>
<evidence type="ECO:0000313" key="11">
    <source>
        <dbReference type="Proteomes" id="UP000000758"/>
    </source>
</evidence>
<dbReference type="SMART" id="SM00404">
    <property type="entry name" value="PTPc_motif"/>
    <property type="match status" value="1"/>
</dbReference>
<evidence type="ECO:0000256" key="4">
    <source>
        <dbReference type="ARBA" id="ARBA00022801"/>
    </source>
</evidence>
<dbReference type="FunFam" id="3.90.190.10:FF:000063">
    <property type="entry name" value="Dual specificity phosphatase 23"/>
    <property type="match status" value="1"/>
</dbReference>
<dbReference type="PROSITE" id="PS50056">
    <property type="entry name" value="TYR_PHOSPHATASE_2"/>
    <property type="match status" value="1"/>
</dbReference>
<keyword evidence="11" id="KW-1185">Reference proteome</keyword>
<evidence type="ECO:0000256" key="5">
    <source>
        <dbReference type="ARBA" id="ARBA00022912"/>
    </source>
</evidence>
<dbReference type="AlphaFoldDB" id="A0RX53"/>
<dbReference type="SUPFAM" id="SSF52799">
    <property type="entry name" value="(Phosphotyrosine protein) phosphatases II"/>
    <property type="match status" value="1"/>
</dbReference>
<gene>
    <name evidence="10" type="ordered locus">CENSYa_1297</name>
</gene>
<dbReference type="EnsemblBacteria" id="ABK77920">
    <property type="protein sequence ID" value="ABK77920"/>
    <property type="gene ID" value="CENSYa_1297"/>
</dbReference>
<dbReference type="Proteomes" id="UP000000758">
    <property type="component" value="Chromosome"/>
</dbReference>
<reference evidence="10 11" key="1">
    <citation type="journal article" date="2006" name="Proc. Natl. Acad. Sci. U.S.A.">
        <title>Genomic analysis of the uncultivated marine crenarchaeote Cenarchaeum symbiosum.</title>
        <authorList>
            <person name="Hallam S.J."/>
            <person name="Konstantinidis K.T."/>
            <person name="Putnam N."/>
            <person name="Schleper C."/>
            <person name="Watanabe Y."/>
            <person name="Sugahara J."/>
            <person name="Preston C."/>
            <person name="de la Torre J."/>
            <person name="Richardson P.M."/>
            <person name="DeLong E.F."/>
        </authorList>
    </citation>
    <scope>NUCLEOTIDE SEQUENCE [LARGE SCALE GENOMIC DNA]</scope>
    <source>
        <strain evidence="11">A</strain>
    </source>
</reference>
<protein>
    <submittedName>
        <fullName evidence="10">Protein-tyrosine phosphatase</fullName>
    </submittedName>
</protein>
<name>A0RX53_CENSY</name>
<feature type="domain" description="Tyrosine specific protein phosphatases" evidence="9">
    <location>
        <begin position="85"/>
        <end position="153"/>
    </location>
</feature>
<dbReference type="InterPro" id="IPR000387">
    <property type="entry name" value="Tyr_Pase_dom"/>
</dbReference>
<dbReference type="Pfam" id="PF22784">
    <property type="entry name" value="PTP-SAK"/>
    <property type="match status" value="1"/>
</dbReference>
<dbReference type="SMART" id="SM00195">
    <property type="entry name" value="DSPc"/>
    <property type="match status" value="1"/>
</dbReference>
<dbReference type="Gene3D" id="3.90.190.10">
    <property type="entry name" value="Protein tyrosine phosphatase superfamily"/>
    <property type="match status" value="1"/>
</dbReference>
<keyword evidence="5" id="KW-0904">Protein phosphatase</keyword>
<dbReference type="HOGENOM" id="CLU_047330_4_2_2"/>
<organism evidence="10 11">
    <name type="scientific">Cenarchaeum symbiosum (strain A)</name>
    <dbReference type="NCBI Taxonomy" id="414004"/>
    <lineage>
        <taxon>Archaea</taxon>
        <taxon>Nitrososphaerota</taxon>
        <taxon>Candidatus Cenarchaeales</taxon>
        <taxon>Candidatus Cenarchaeaceae</taxon>
        <taxon>Candidatus Cenarchaeum</taxon>
    </lineage>
</organism>
<proteinExistence type="inferred from homology"/>
<dbReference type="KEGG" id="csy:CENSYa_1297"/>
<evidence type="ECO:0000256" key="7">
    <source>
        <dbReference type="ARBA" id="ARBA00048336"/>
    </source>
</evidence>
<comment type="catalytic activity">
    <reaction evidence="6">
        <text>O-phospho-L-seryl-[protein] + H2O = L-seryl-[protein] + phosphate</text>
        <dbReference type="Rhea" id="RHEA:20629"/>
        <dbReference type="Rhea" id="RHEA-COMP:9863"/>
        <dbReference type="Rhea" id="RHEA-COMP:11604"/>
        <dbReference type="ChEBI" id="CHEBI:15377"/>
        <dbReference type="ChEBI" id="CHEBI:29999"/>
        <dbReference type="ChEBI" id="CHEBI:43474"/>
        <dbReference type="ChEBI" id="CHEBI:83421"/>
        <dbReference type="EC" id="3.1.3.16"/>
    </reaction>
</comment>
<dbReference type="PROSITE" id="PS00383">
    <property type="entry name" value="TYR_PHOSPHATASE_1"/>
    <property type="match status" value="1"/>
</dbReference>
<comment type="catalytic activity">
    <reaction evidence="7">
        <text>O-phospho-L-threonyl-[protein] + H2O = L-threonyl-[protein] + phosphate</text>
        <dbReference type="Rhea" id="RHEA:47004"/>
        <dbReference type="Rhea" id="RHEA-COMP:11060"/>
        <dbReference type="Rhea" id="RHEA-COMP:11605"/>
        <dbReference type="ChEBI" id="CHEBI:15377"/>
        <dbReference type="ChEBI" id="CHEBI:30013"/>
        <dbReference type="ChEBI" id="CHEBI:43474"/>
        <dbReference type="ChEBI" id="CHEBI:61977"/>
        <dbReference type="EC" id="3.1.3.16"/>
    </reaction>
</comment>
<dbReference type="GO" id="GO:0005829">
    <property type="term" value="C:cytosol"/>
    <property type="evidence" value="ECO:0007669"/>
    <property type="project" value="UniProtKB-SubCell"/>
</dbReference>
<comment type="subcellular location">
    <subcellularLocation>
        <location evidence="1">Cytoplasm</location>
        <location evidence="1">Cytosol</location>
    </subcellularLocation>
</comment>
<accession>A0RX53</accession>
<evidence type="ECO:0000259" key="8">
    <source>
        <dbReference type="PROSITE" id="PS50054"/>
    </source>
</evidence>
<evidence type="ECO:0000256" key="6">
    <source>
        <dbReference type="ARBA" id="ARBA00047761"/>
    </source>
</evidence>
<keyword evidence="3" id="KW-0963">Cytoplasm</keyword>
<keyword evidence="4" id="KW-0378">Hydrolase</keyword>
<dbReference type="InterPro" id="IPR057023">
    <property type="entry name" value="PTP-SAK"/>
</dbReference>
<dbReference type="GO" id="GO:0004722">
    <property type="term" value="F:protein serine/threonine phosphatase activity"/>
    <property type="evidence" value="ECO:0007669"/>
    <property type="project" value="UniProtKB-EC"/>
</dbReference>